<dbReference type="PROSITE" id="PS50004">
    <property type="entry name" value="C2"/>
    <property type="match status" value="2"/>
</dbReference>
<dbReference type="GO" id="GO:0008429">
    <property type="term" value="F:phosphatidylethanolamine binding"/>
    <property type="evidence" value="ECO:0007669"/>
    <property type="project" value="TreeGrafter"/>
</dbReference>
<dbReference type="Gene3D" id="2.60.40.150">
    <property type="entry name" value="C2 domain"/>
    <property type="match status" value="2"/>
</dbReference>
<evidence type="ECO:0008006" key="16">
    <source>
        <dbReference type="Google" id="ProtNLM"/>
    </source>
</evidence>
<keyword evidence="9" id="KW-0446">Lipid-binding</keyword>
<dbReference type="GO" id="GO:0031210">
    <property type="term" value="F:phosphatidylcholine binding"/>
    <property type="evidence" value="ECO:0007669"/>
    <property type="project" value="TreeGrafter"/>
</dbReference>
<dbReference type="EMBL" id="CM004474">
    <property type="protein sequence ID" value="OCT81176.1"/>
    <property type="molecule type" value="Genomic_DNA"/>
</dbReference>
<dbReference type="GO" id="GO:0035091">
    <property type="term" value="F:phosphatidylinositol binding"/>
    <property type="evidence" value="ECO:0007669"/>
    <property type="project" value="TreeGrafter"/>
</dbReference>
<organism evidence="14 15">
    <name type="scientific">Xenopus laevis</name>
    <name type="common">African clawed frog</name>
    <dbReference type="NCBI Taxonomy" id="8355"/>
    <lineage>
        <taxon>Eukaryota</taxon>
        <taxon>Metazoa</taxon>
        <taxon>Chordata</taxon>
        <taxon>Craniata</taxon>
        <taxon>Vertebrata</taxon>
        <taxon>Euteleostomi</taxon>
        <taxon>Amphibia</taxon>
        <taxon>Batrachia</taxon>
        <taxon>Anura</taxon>
        <taxon>Pipoidea</taxon>
        <taxon>Pipidae</taxon>
        <taxon>Xenopodinae</taxon>
        <taxon>Xenopus</taxon>
        <taxon>Xenopus</taxon>
    </lineage>
</organism>
<feature type="domain" description="SMP-LTD" evidence="13">
    <location>
        <begin position="141"/>
        <end position="316"/>
    </location>
</feature>
<dbReference type="GO" id="GO:0005544">
    <property type="term" value="F:calcium-dependent phospholipid binding"/>
    <property type="evidence" value="ECO:0007669"/>
    <property type="project" value="TreeGrafter"/>
</dbReference>
<keyword evidence="4" id="KW-0479">Metal-binding</keyword>
<evidence type="ECO:0000313" key="15">
    <source>
        <dbReference type="Proteomes" id="UP000694892"/>
    </source>
</evidence>
<dbReference type="Pfam" id="PF17047">
    <property type="entry name" value="SMP_LBD"/>
    <property type="match status" value="1"/>
</dbReference>
<evidence type="ECO:0000313" key="14">
    <source>
        <dbReference type="EMBL" id="OCT81176.1"/>
    </source>
</evidence>
<evidence type="ECO:0000259" key="12">
    <source>
        <dbReference type="PROSITE" id="PS50004"/>
    </source>
</evidence>
<keyword evidence="7" id="KW-1133">Transmembrane helix</keyword>
<dbReference type="GO" id="GO:0005789">
    <property type="term" value="C:endoplasmic reticulum membrane"/>
    <property type="evidence" value="ECO:0007669"/>
    <property type="project" value="TreeGrafter"/>
</dbReference>
<dbReference type="InterPro" id="IPR051634">
    <property type="entry name" value="Extended_Synaptotagmin"/>
</dbReference>
<evidence type="ECO:0000256" key="1">
    <source>
        <dbReference type="ARBA" id="ARBA00004370"/>
    </source>
</evidence>
<dbReference type="PROSITE" id="PS51847">
    <property type="entry name" value="SMP"/>
    <property type="match status" value="1"/>
</dbReference>
<dbReference type="FunFam" id="2.60.40.150:FF:000100">
    <property type="entry name" value="Extended synaptotagmin-2"/>
    <property type="match status" value="1"/>
</dbReference>
<dbReference type="AlphaFoldDB" id="A0A974CZ27"/>
<evidence type="ECO:0000259" key="13">
    <source>
        <dbReference type="PROSITE" id="PS51847"/>
    </source>
</evidence>
<dbReference type="SMART" id="SM00239">
    <property type="entry name" value="C2"/>
    <property type="match status" value="2"/>
</dbReference>
<dbReference type="InterPro" id="IPR031468">
    <property type="entry name" value="SMP_LBD"/>
</dbReference>
<keyword evidence="5" id="KW-0677">Repeat</keyword>
<keyword evidence="2" id="KW-0813">Transport</keyword>
<evidence type="ECO:0000256" key="5">
    <source>
        <dbReference type="ARBA" id="ARBA00022737"/>
    </source>
</evidence>
<feature type="signal peptide" evidence="11">
    <location>
        <begin position="1"/>
        <end position="22"/>
    </location>
</feature>
<evidence type="ECO:0000256" key="2">
    <source>
        <dbReference type="ARBA" id="ARBA00022448"/>
    </source>
</evidence>
<dbReference type="InterPro" id="IPR039010">
    <property type="entry name" value="Synaptotagmin_SMP"/>
</dbReference>
<evidence type="ECO:0000256" key="4">
    <source>
        <dbReference type="ARBA" id="ARBA00022723"/>
    </source>
</evidence>
<keyword evidence="8" id="KW-0445">Lipid transport</keyword>
<dbReference type="InterPro" id="IPR000008">
    <property type="entry name" value="C2_dom"/>
</dbReference>
<keyword evidence="3" id="KW-0812">Transmembrane</keyword>
<keyword evidence="6" id="KW-0106">Calcium</keyword>
<dbReference type="Pfam" id="PF00168">
    <property type="entry name" value="C2"/>
    <property type="match status" value="2"/>
</dbReference>
<dbReference type="OMA" id="ATWIAMQ"/>
<proteinExistence type="predicted"/>
<dbReference type="PANTHER" id="PTHR45761">
    <property type="entry name" value="EXTENDED SYNAPTOTAGMIN-LIKE PROTEIN 2, ISOFORM C"/>
    <property type="match status" value="1"/>
</dbReference>
<feature type="domain" description="C2" evidence="12">
    <location>
        <begin position="311"/>
        <end position="428"/>
    </location>
</feature>
<dbReference type="CDD" id="cd21670">
    <property type="entry name" value="SMP_ESyt"/>
    <property type="match status" value="1"/>
</dbReference>
<feature type="domain" description="C2" evidence="12">
    <location>
        <begin position="429"/>
        <end position="542"/>
    </location>
</feature>
<dbReference type="PANTHER" id="PTHR45761:SF9">
    <property type="entry name" value="EXTENDED SYNAPTOTAGMIN-1-LIKE"/>
    <property type="match status" value="1"/>
</dbReference>
<dbReference type="GO" id="GO:0006869">
    <property type="term" value="P:lipid transport"/>
    <property type="evidence" value="ECO:0007669"/>
    <property type="project" value="UniProtKB-KW"/>
</dbReference>
<protein>
    <recommendedName>
        <fullName evidence="16">C2 domain-containing protein</fullName>
    </recommendedName>
</protein>
<evidence type="ECO:0000256" key="3">
    <source>
        <dbReference type="ARBA" id="ARBA00022692"/>
    </source>
</evidence>
<evidence type="ECO:0000256" key="8">
    <source>
        <dbReference type="ARBA" id="ARBA00023055"/>
    </source>
</evidence>
<evidence type="ECO:0000256" key="6">
    <source>
        <dbReference type="ARBA" id="ARBA00022837"/>
    </source>
</evidence>
<name>A0A974CZ27_XENLA</name>
<feature type="chain" id="PRO_5038030550" description="C2 domain-containing protein" evidence="11">
    <location>
        <begin position="23"/>
        <end position="574"/>
    </location>
</feature>
<evidence type="ECO:0000256" key="9">
    <source>
        <dbReference type="ARBA" id="ARBA00023121"/>
    </source>
</evidence>
<evidence type="ECO:0000256" key="11">
    <source>
        <dbReference type="SAM" id="SignalP"/>
    </source>
</evidence>
<reference evidence="15" key="1">
    <citation type="journal article" date="2016" name="Nature">
        <title>Genome evolution in the allotetraploid frog Xenopus laevis.</title>
        <authorList>
            <person name="Session A.M."/>
            <person name="Uno Y."/>
            <person name="Kwon T."/>
            <person name="Chapman J.A."/>
            <person name="Toyoda A."/>
            <person name="Takahashi S."/>
            <person name="Fukui A."/>
            <person name="Hikosaka A."/>
            <person name="Suzuki A."/>
            <person name="Kondo M."/>
            <person name="van Heeringen S.J."/>
            <person name="Quigley I."/>
            <person name="Heinz S."/>
            <person name="Ogino H."/>
            <person name="Ochi H."/>
            <person name="Hellsten U."/>
            <person name="Lyons J.B."/>
            <person name="Simakov O."/>
            <person name="Putnam N."/>
            <person name="Stites J."/>
            <person name="Kuroki Y."/>
            <person name="Tanaka T."/>
            <person name="Michiue T."/>
            <person name="Watanabe M."/>
            <person name="Bogdanovic O."/>
            <person name="Lister R."/>
            <person name="Georgiou G."/>
            <person name="Paranjpe S.S."/>
            <person name="van Kruijsbergen I."/>
            <person name="Shu S."/>
            <person name="Carlson J."/>
            <person name="Kinoshita T."/>
            <person name="Ohta Y."/>
            <person name="Mawaribuchi S."/>
            <person name="Jenkins J."/>
            <person name="Grimwood J."/>
            <person name="Schmutz J."/>
            <person name="Mitros T."/>
            <person name="Mozaffari S.V."/>
            <person name="Suzuki Y."/>
            <person name="Haramoto Y."/>
            <person name="Yamamoto T.S."/>
            <person name="Takagi C."/>
            <person name="Heald R."/>
            <person name="Miller K."/>
            <person name="Haudenschild C."/>
            <person name="Kitzman J."/>
            <person name="Nakayama T."/>
            <person name="Izutsu Y."/>
            <person name="Robert J."/>
            <person name="Fortriede J."/>
            <person name="Burns K."/>
            <person name="Lotay V."/>
            <person name="Karimi K."/>
            <person name="Yasuoka Y."/>
            <person name="Dichmann D.S."/>
            <person name="Flajnik M.F."/>
            <person name="Houston D.W."/>
            <person name="Shendure J."/>
            <person name="DuPasquier L."/>
            <person name="Vize P.D."/>
            <person name="Zorn A.M."/>
            <person name="Ito M."/>
            <person name="Marcotte E.M."/>
            <person name="Wallingford J.B."/>
            <person name="Ito Y."/>
            <person name="Asashima M."/>
            <person name="Ueno N."/>
            <person name="Matsuda Y."/>
            <person name="Veenstra G.J."/>
            <person name="Fujiyama A."/>
            <person name="Harland R.M."/>
            <person name="Taira M."/>
            <person name="Rokhsar D.S."/>
        </authorList>
    </citation>
    <scope>NUCLEOTIDE SEQUENCE [LARGE SCALE GENOMIC DNA]</scope>
    <source>
        <strain evidence="15">J</strain>
    </source>
</reference>
<keyword evidence="10" id="KW-0472">Membrane</keyword>
<dbReference type="InterPro" id="IPR035892">
    <property type="entry name" value="C2_domain_sf"/>
</dbReference>
<sequence length="574" mass="66244">MTRSILFLVKIIISLLVGFCHSKINVPIPYVATWIAMQYIFGRNTEQEENRRPEHRSSWLRLAVTFYIGYVSGEMEVPIGIFLIGLFVYWWLHPEDQTRSEKEEYIQVTELVDQNEEEDKSEGISQDILPRIARILNTTDEDARIEDLNKIVIELWPYFGQYIKNLLVDWYEPIICRKCKSFRFTHVDMGKKVPVITDARLHITERKQVVLDLDLSYDGNAAVKISLGRKYFRVGAKQMAVVGTLRVVLTPLMDEIPLFGSLTWFLPRRPDVFEVNWSGIRHLLKIPKVEELLANTALSYGVDNFVAPNCVPTKLLKTFRLDSLFFRVTRNIIRVHILEAENLISEDSGEFRPYVVISGAQQKGKTKVAKRSHNPNWNQAFEMRFNDLPMQEIEIALFHHDKRRDRCLNRWKINVEEVISQKVIDKVMVTNRISRPIQLNRFSSAVIFILVEEAKDLKVKDNAEMPTSHVVTKVGKHSHSSKECSNTASPKWRAKSSFLLEKPHTENVKIKVKGEGHGILGSFTLLISDLLSAKNLTIEGWHQLEAPFPQGTIWIRFELRILVPPRESSMAPSS</sequence>
<comment type="subcellular location">
    <subcellularLocation>
        <location evidence="1">Membrane</location>
    </subcellularLocation>
</comment>
<dbReference type="GO" id="GO:0005509">
    <property type="term" value="F:calcium ion binding"/>
    <property type="evidence" value="ECO:0007669"/>
    <property type="project" value="TreeGrafter"/>
</dbReference>
<accession>A0A974CZ27</accession>
<dbReference type="Proteomes" id="UP000694892">
    <property type="component" value="Chromosome 5L"/>
</dbReference>
<evidence type="ECO:0000256" key="10">
    <source>
        <dbReference type="ARBA" id="ARBA00023136"/>
    </source>
</evidence>
<evidence type="ECO:0000256" key="7">
    <source>
        <dbReference type="ARBA" id="ARBA00022989"/>
    </source>
</evidence>
<dbReference type="SUPFAM" id="SSF49562">
    <property type="entry name" value="C2 domain (Calcium/lipid-binding domain, CaLB)"/>
    <property type="match status" value="2"/>
</dbReference>
<gene>
    <name evidence="14" type="ORF">XELAEV_18027989mg</name>
</gene>
<keyword evidence="11" id="KW-0732">Signal</keyword>